<dbReference type="Proteomes" id="UP000050761">
    <property type="component" value="Unassembled WGS sequence"/>
</dbReference>
<evidence type="ECO:0000313" key="3">
    <source>
        <dbReference type="WBParaSite" id="HPBE_0000509801-mRNA-1"/>
    </source>
</evidence>
<name>A0A183FF51_HELPZ</name>
<sequence>MIRLGFRWYLSMVDIDRVRESLQSEAVIGVGRKPSEIAEGVVAVQSQLELVIGRRNERAAIQVWVVGVGGQPSSSDKLR</sequence>
<organism evidence="2 3">
    <name type="scientific">Heligmosomoides polygyrus</name>
    <name type="common">Parasitic roundworm</name>
    <dbReference type="NCBI Taxonomy" id="6339"/>
    <lineage>
        <taxon>Eukaryota</taxon>
        <taxon>Metazoa</taxon>
        <taxon>Ecdysozoa</taxon>
        <taxon>Nematoda</taxon>
        <taxon>Chromadorea</taxon>
        <taxon>Rhabditida</taxon>
        <taxon>Rhabditina</taxon>
        <taxon>Rhabditomorpha</taxon>
        <taxon>Strongyloidea</taxon>
        <taxon>Heligmosomidae</taxon>
        <taxon>Heligmosomoides</taxon>
    </lineage>
</organism>
<evidence type="ECO:0000313" key="2">
    <source>
        <dbReference type="Proteomes" id="UP000050761"/>
    </source>
</evidence>
<accession>A0A183FF51</accession>
<proteinExistence type="predicted"/>
<reference evidence="3" key="2">
    <citation type="submission" date="2019-09" db="UniProtKB">
        <authorList>
            <consortium name="WormBaseParasite"/>
        </authorList>
    </citation>
    <scope>IDENTIFICATION</scope>
</reference>
<reference evidence="1 2" key="1">
    <citation type="submission" date="2018-11" db="EMBL/GenBank/DDBJ databases">
        <authorList>
            <consortium name="Pathogen Informatics"/>
        </authorList>
    </citation>
    <scope>NUCLEOTIDE SEQUENCE [LARGE SCALE GENOMIC DNA]</scope>
</reference>
<accession>A0A3P7YFK8</accession>
<dbReference type="AlphaFoldDB" id="A0A183FF51"/>
<protein>
    <submittedName>
        <fullName evidence="3">Transposase</fullName>
    </submittedName>
</protein>
<keyword evidence="2" id="KW-1185">Reference proteome</keyword>
<dbReference type="WBParaSite" id="HPBE_0000509801-mRNA-1">
    <property type="protein sequence ID" value="HPBE_0000509801-mRNA-1"/>
    <property type="gene ID" value="HPBE_0000509801"/>
</dbReference>
<gene>
    <name evidence="1" type="ORF">HPBE_LOCUS5099</name>
</gene>
<evidence type="ECO:0000313" key="1">
    <source>
        <dbReference type="EMBL" id="VDO63393.1"/>
    </source>
</evidence>
<dbReference type="EMBL" id="UZAH01025413">
    <property type="protein sequence ID" value="VDO63393.1"/>
    <property type="molecule type" value="Genomic_DNA"/>
</dbReference>